<proteinExistence type="predicted"/>
<sequence>MDIAFHEACFSCVRLCMEKISKFPQPIENAIAGHFYMLSKSPRSLDASGSSKYKYMPMAQILNIIRTAGIDFALSFGPQRPGLNSSHILIRPRSPFA</sequence>
<name>A0AAV4XTP4_CAEEX</name>
<dbReference type="Proteomes" id="UP001054945">
    <property type="component" value="Unassembled WGS sequence"/>
</dbReference>
<accession>A0AAV4XTP4</accession>
<organism evidence="1 2">
    <name type="scientific">Caerostris extrusa</name>
    <name type="common">Bark spider</name>
    <name type="synonym">Caerostris bankana</name>
    <dbReference type="NCBI Taxonomy" id="172846"/>
    <lineage>
        <taxon>Eukaryota</taxon>
        <taxon>Metazoa</taxon>
        <taxon>Ecdysozoa</taxon>
        <taxon>Arthropoda</taxon>
        <taxon>Chelicerata</taxon>
        <taxon>Arachnida</taxon>
        <taxon>Araneae</taxon>
        <taxon>Araneomorphae</taxon>
        <taxon>Entelegynae</taxon>
        <taxon>Araneoidea</taxon>
        <taxon>Araneidae</taxon>
        <taxon>Caerostris</taxon>
    </lineage>
</organism>
<protein>
    <submittedName>
        <fullName evidence="1">Uncharacterized protein</fullName>
    </submittedName>
</protein>
<gene>
    <name evidence="1" type="ORF">CEXT_348631</name>
</gene>
<evidence type="ECO:0000313" key="1">
    <source>
        <dbReference type="EMBL" id="GIY98102.1"/>
    </source>
</evidence>
<comment type="caution">
    <text evidence="1">The sequence shown here is derived from an EMBL/GenBank/DDBJ whole genome shotgun (WGS) entry which is preliminary data.</text>
</comment>
<evidence type="ECO:0000313" key="2">
    <source>
        <dbReference type="Proteomes" id="UP001054945"/>
    </source>
</evidence>
<dbReference type="AlphaFoldDB" id="A0AAV4XTP4"/>
<reference evidence="1 2" key="1">
    <citation type="submission" date="2021-06" db="EMBL/GenBank/DDBJ databases">
        <title>Caerostris extrusa draft genome.</title>
        <authorList>
            <person name="Kono N."/>
            <person name="Arakawa K."/>
        </authorList>
    </citation>
    <scope>NUCLEOTIDE SEQUENCE [LARGE SCALE GENOMIC DNA]</scope>
</reference>
<keyword evidence="2" id="KW-1185">Reference proteome</keyword>
<dbReference type="EMBL" id="BPLR01000883">
    <property type="protein sequence ID" value="GIY98102.1"/>
    <property type="molecule type" value="Genomic_DNA"/>
</dbReference>